<name>A0A1W2EYT2_KIBAR</name>
<keyword evidence="3" id="KW-1185">Reference proteome</keyword>
<evidence type="ECO:0000259" key="1">
    <source>
        <dbReference type="Pfam" id="PF13460"/>
    </source>
</evidence>
<accession>A0A1W2EYT2</accession>
<dbReference type="Pfam" id="PF13460">
    <property type="entry name" value="NAD_binding_10"/>
    <property type="match status" value="1"/>
</dbReference>
<dbReference type="InterPro" id="IPR051604">
    <property type="entry name" value="Ergot_Alk_Oxidoreductase"/>
</dbReference>
<feature type="domain" description="NAD(P)-binding" evidence="1">
    <location>
        <begin position="7"/>
        <end position="176"/>
    </location>
</feature>
<protein>
    <submittedName>
        <fullName evidence="2">Uncharacterized conserved protein YbjT, contains NAD(P)-binding and DUF2867 domains</fullName>
    </submittedName>
</protein>
<dbReference type="AlphaFoldDB" id="A0A1W2EYT2"/>
<dbReference type="EMBL" id="FWXV01000004">
    <property type="protein sequence ID" value="SMD14800.1"/>
    <property type="molecule type" value="Genomic_DNA"/>
</dbReference>
<proteinExistence type="predicted"/>
<dbReference type="Gene3D" id="3.90.25.10">
    <property type="entry name" value="UDP-galactose 4-epimerase, domain 1"/>
    <property type="match status" value="1"/>
</dbReference>
<dbReference type="Proteomes" id="UP000192674">
    <property type="component" value="Unassembled WGS sequence"/>
</dbReference>
<dbReference type="PANTHER" id="PTHR43162:SF1">
    <property type="entry name" value="PRESTALK A DIFFERENTIATION PROTEIN A"/>
    <property type="match status" value="1"/>
</dbReference>
<sequence>MTILVTGATGNVGRSVITQLLEAGASVRATSRNPRSADLSVDVRAADLEKPESFGEALEDVEKVFLFPNPAGAHGFAELAKAKGVKHIVVLSSQAAAHESYGDSPVRTMHLAVEAAVERSGIDWTFLRPGGFATNTLAWAHTIKQEGLVRLPFPDANVNSIHEADIAAVAVKALLEDGHVGAAYELTGPESIPERRQVELIGAAIGREIKLVELGVAEAKAQWAAHFGDFADEKLLDSMVQMYEQATARPADLTTVVQDLLGRPARTFAEWATDHKTDFTA</sequence>
<dbReference type="PANTHER" id="PTHR43162">
    <property type="match status" value="1"/>
</dbReference>
<reference evidence="2 3" key="1">
    <citation type="submission" date="2017-04" db="EMBL/GenBank/DDBJ databases">
        <authorList>
            <person name="Afonso C.L."/>
            <person name="Miller P.J."/>
            <person name="Scott M.A."/>
            <person name="Spackman E."/>
            <person name="Goraichik I."/>
            <person name="Dimitrov K.M."/>
            <person name="Suarez D.L."/>
            <person name="Swayne D.E."/>
        </authorList>
    </citation>
    <scope>NUCLEOTIDE SEQUENCE [LARGE SCALE GENOMIC DNA]</scope>
    <source>
        <strain evidence="2 3">DSM 43828</strain>
    </source>
</reference>
<dbReference type="OrthoDB" id="3207931at2"/>
<dbReference type="InterPro" id="IPR016040">
    <property type="entry name" value="NAD(P)-bd_dom"/>
</dbReference>
<dbReference type="InterPro" id="IPR036291">
    <property type="entry name" value="NAD(P)-bd_dom_sf"/>
</dbReference>
<dbReference type="RefSeq" id="WP_084429558.1">
    <property type="nucleotide sequence ID" value="NZ_FWXV01000004.1"/>
</dbReference>
<evidence type="ECO:0000313" key="3">
    <source>
        <dbReference type="Proteomes" id="UP000192674"/>
    </source>
</evidence>
<gene>
    <name evidence="2" type="ORF">SAMN05661093_05129</name>
</gene>
<dbReference type="SUPFAM" id="SSF51735">
    <property type="entry name" value="NAD(P)-binding Rossmann-fold domains"/>
    <property type="match status" value="1"/>
</dbReference>
<evidence type="ECO:0000313" key="2">
    <source>
        <dbReference type="EMBL" id="SMD14800.1"/>
    </source>
</evidence>
<organism evidence="2 3">
    <name type="scientific">Kibdelosporangium aridum</name>
    <dbReference type="NCBI Taxonomy" id="2030"/>
    <lineage>
        <taxon>Bacteria</taxon>
        <taxon>Bacillati</taxon>
        <taxon>Actinomycetota</taxon>
        <taxon>Actinomycetes</taxon>
        <taxon>Pseudonocardiales</taxon>
        <taxon>Pseudonocardiaceae</taxon>
        <taxon>Kibdelosporangium</taxon>
    </lineage>
</organism>
<dbReference type="Gene3D" id="3.40.50.720">
    <property type="entry name" value="NAD(P)-binding Rossmann-like Domain"/>
    <property type="match status" value="1"/>
</dbReference>